<keyword evidence="4 6" id="KW-1133">Transmembrane helix</keyword>
<feature type="transmembrane region" description="Helical" evidence="6">
    <location>
        <begin position="128"/>
        <end position="149"/>
    </location>
</feature>
<dbReference type="RefSeq" id="WP_134534318.1">
    <property type="nucleotide sequence ID" value="NZ_JALGAR010000001.1"/>
</dbReference>
<gene>
    <name evidence="7" type="ORF">MQH31_00960</name>
</gene>
<dbReference type="Proteomes" id="UP001165341">
    <property type="component" value="Unassembled WGS sequence"/>
</dbReference>
<dbReference type="GO" id="GO:0022857">
    <property type="term" value="F:transmembrane transporter activity"/>
    <property type="evidence" value="ECO:0007669"/>
    <property type="project" value="InterPro"/>
</dbReference>
<feature type="transmembrane region" description="Helical" evidence="6">
    <location>
        <begin position="156"/>
        <end position="179"/>
    </location>
</feature>
<dbReference type="Pfam" id="PF02653">
    <property type="entry name" value="BPD_transp_2"/>
    <property type="match status" value="1"/>
</dbReference>
<comment type="caution">
    <text evidence="7">The sequence shown here is derived from an EMBL/GenBank/DDBJ whole genome shotgun (WGS) entry which is preliminary data.</text>
</comment>
<name>A0AA41QS98_9MICO</name>
<dbReference type="EMBL" id="JALGAR010000001">
    <property type="protein sequence ID" value="MCI4656385.1"/>
    <property type="molecule type" value="Genomic_DNA"/>
</dbReference>
<keyword evidence="8" id="KW-1185">Reference proteome</keyword>
<dbReference type="GO" id="GO:0005886">
    <property type="term" value="C:plasma membrane"/>
    <property type="evidence" value="ECO:0007669"/>
    <property type="project" value="UniProtKB-SubCell"/>
</dbReference>
<accession>A0AA41QS98</accession>
<feature type="transmembrane region" description="Helical" evidence="6">
    <location>
        <begin position="307"/>
        <end position="326"/>
    </location>
</feature>
<evidence type="ECO:0000256" key="5">
    <source>
        <dbReference type="ARBA" id="ARBA00023136"/>
    </source>
</evidence>
<feature type="transmembrane region" description="Helical" evidence="6">
    <location>
        <begin position="332"/>
        <end position="348"/>
    </location>
</feature>
<sequence length="354" mass="36071">MTNSNQTTARKPGIPAEQKPVPLALTARISTLASNQSTILIGVMVLLIVVFSVLEPKFFSAPTASNILTDWGSVVLIAVGQTFVVISGGIDLSVGAIIGLSGVVSAWTMANVLKVDQTVSGADASGPLLIGTLVSVGVGLLVGLTNAFLINKLRIVPFIATLSTMGAALGLSVIISSGQPIGSANNFSLIAAMDPKTNPLSWALIVVIVVVTIAGLFLHKARFGLYTYAIGSNTFAARGAGINVERHLTLVYALSGALAGLAGMYVYLRLGAGSPSSGTGRELDAIAAVVIGGASLMGGIGRIWGTVLGALILFTVQSGLIMVGVAPDWKKVVVAILIAAAVAAQTLQSKNGRK</sequence>
<dbReference type="InterPro" id="IPR001851">
    <property type="entry name" value="ABC_transp_permease"/>
</dbReference>
<organism evidence="7 8">
    <name type="scientific">Cryobacterium zhongshanensis</name>
    <dbReference type="NCBI Taxonomy" id="2928153"/>
    <lineage>
        <taxon>Bacteria</taxon>
        <taxon>Bacillati</taxon>
        <taxon>Actinomycetota</taxon>
        <taxon>Actinomycetes</taxon>
        <taxon>Micrococcales</taxon>
        <taxon>Microbacteriaceae</taxon>
        <taxon>Cryobacterium</taxon>
    </lineage>
</organism>
<protein>
    <submittedName>
        <fullName evidence="7">ABC transporter permease</fullName>
    </submittedName>
</protein>
<reference evidence="7" key="1">
    <citation type="submission" date="2022-03" db="EMBL/GenBank/DDBJ databases">
        <title>Cryobacterium sp. nov. strain ZS14-85, isolated from Antarctic soil.</title>
        <authorList>
            <person name="Li J."/>
            <person name="Niu G."/>
        </authorList>
    </citation>
    <scope>NUCLEOTIDE SEQUENCE</scope>
    <source>
        <strain evidence="7">ZS14-85</strain>
    </source>
</reference>
<feature type="transmembrane region" description="Helical" evidence="6">
    <location>
        <begin position="248"/>
        <end position="268"/>
    </location>
</feature>
<evidence type="ECO:0000256" key="3">
    <source>
        <dbReference type="ARBA" id="ARBA00022692"/>
    </source>
</evidence>
<keyword evidence="5 6" id="KW-0472">Membrane</keyword>
<evidence type="ECO:0000256" key="1">
    <source>
        <dbReference type="ARBA" id="ARBA00004651"/>
    </source>
</evidence>
<evidence type="ECO:0000256" key="6">
    <source>
        <dbReference type="SAM" id="Phobius"/>
    </source>
</evidence>
<dbReference type="PANTHER" id="PTHR32196:SF72">
    <property type="entry name" value="RIBOSE IMPORT PERMEASE PROTEIN RBSC"/>
    <property type="match status" value="1"/>
</dbReference>
<proteinExistence type="predicted"/>
<feature type="transmembrane region" description="Helical" evidence="6">
    <location>
        <begin position="199"/>
        <end position="218"/>
    </location>
</feature>
<dbReference type="AlphaFoldDB" id="A0AA41QS98"/>
<evidence type="ECO:0000313" key="7">
    <source>
        <dbReference type="EMBL" id="MCI4656385.1"/>
    </source>
</evidence>
<evidence type="ECO:0000256" key="4">
    <source>
        <dbReference type="ARBA" id="ARBA00022989"/>
    </source>
</evidence>
<evidence type="ECO:0000256" key="2">
    <source>
        <dbReference type="ARBA" id="ARBA00022475"/>
    </source>
</evidence>
<keyword evidence="3 6" id="KW-0812">Transmembrane</keyword>
<dbReference type="CDD" id="cd06579">
    <property type="entry name" value="TM_PBP1_transp_AraH_like"/>
    <property type="match status" value="1"/>
</dbReference>
<dbReference type="PANTHER" id="PTHR32196">
    <property type="entry name" value="ABC TRANSPORTER PERMEASE PROTEIN YPHD-RELATED-RELATED"/>
    <property type="match status" value="1"/>
</dbReference>
<feature type="transmembrane region" description="Helical" evidence="6">
    <location>
        <begin position="75"/>
        <end position="108"/>
    </location>
</feature>
<evidence type="ECO:0000313" key="8">
    <source>
        <dbReference type="Proteomes" id="UP001165341"/>
    </source>
</evidence>
<comment type="subcellular location">
    <subcellularLocation>
        <location evidence="1">Cell membrane</location>
        <topology evidence="1">Multi-pass membrane protein</topology>
    </subcellularLocation>
</comment>
<feature type="transmembrane region" description="Helical" evidence="6">
    <location>
        <begin position="37"/>
        <end position="54"/>
    </location>
</feature>
<keyword evidence="2" id="KW-1003">Cell membrane</keyword>